<dbReference type="Proteomes" id="UP000276133">
    <property type="component" value="Unassembled WGS sequence"/>
</dbReference>
<evidence type="ECO:0000313" key="2">
    <source>
        <dbReference type="EMBL" id="RNA21499.1"/>
    </source>
</evidence>
<protein>
    <submittedName>
        <fullName evidence="2">Uncharacterized protein</fullName>
    </submittedName>
</protein>
<name>A0A3M7RDH2_BRAPC</name>
<sequence length="237" mass="26751">MIEEAMANPGESPVEWSPETESQVTEAKDDQNSTAQSDHDSSWMDLKLNENKNQLCFNNSARNNRYCRGTSLTQAHNAPCYWQRSGRVDLREWRPTPLLFLTMRKVQENRWLLQMIRSTPFDGQLMVSGQENYISCWVPIDDMHEPTGRNRSGESTPTEVTNRETEMATESADASVSTPGREIAVYPDSQIRVRLDTLLGAVMGRGRGLGFRATLARAQGSRGPENRITEVTNKPDN</sequence>
<organism evidence="2 3">
    <name type="scientific">Brachionus plicatilis</name>
    <name type="common">Marine rotifer</name>
    <name type="synonym">Brachionus muelleri</name>
    <dbReference type="NCBI Taxonomy" id="10195"/>
    <lineage>
        <taxon>Eukaryota</taxon>
        <taxon>Metazoa</taxon>
        <taxon>Spiralia</taxon>
        <taxon>Gnathifera</taxon>
        <taxon>Rotifera</taxon>
        <taxon>Eurotatoria</taxon>
        <taxon>Monogononta</taxon>
        <taxon>Pseudotrocha</taxon>
        <taxon>Ploima</taxon>
        <taxon>Brachionidae</taxon>
        <taxon>Brachionus</taxon>
    </lineage>
</organism>
<feature type="region of interest" description="Disordered" evidence="1">
    <location>
        <begin position="216"/>
        <end position="237"/>
    </location>
</feature>
<keyword evidence="3" id="KW-1185">Reference proteome</keyword>
<evidence type="ECO:0000256" key="1">
    <source>
        <dbReference type="SAM" id="MobiDB-lite"/>
    </source>
</evidence>
<dbReference type="EMBL" id="REGN01003650">
    <property type="protein sequence ID" value="RNA21499.1"/>
    <property type="molecule type" value="Genomic_DNA"/>
</dbReference>
<comment type="caution">
    <text evidence="2">The sequence shown here is derived from an EMBL/GenBank/DDBJ whole genome shotgun (WGS) entry which is preliminary data.</text>
</comment>
<proteinExistence type="predicted"/>
<feature type="region of interest" description="Disordered" evidence="1">
    <location>
        <begin position="1"/>
        <end position="41"/>
    </location>
</feature>
<accession>A0A3M7RDH2</accession>
<gene>
    <name evidence="2" type="ORF">BpHYR1_019414</name>
</gene>
<evidence type="ECO:0000313" key="3">
    <source>
        <dbReference type="Proteomes" id="UP000276133"/>
    </source>
</evidence>
<feature type="compositionally biased region" description="Basic and acidic residues" evidence="1">
    <location>
        <begin position="26"/>
        <end position="41"/>
    </location>
</feature>
<reference evidence="2 3" key="1">
    <citation type="journal article" date="2018" name="Sci. Rep.">
        <title>Genomic signatures of local adaptation to the degree of environmental predictability in rotifers.</title>
        <authorList>
            <person name="Franch-Gras L."/>
            <person name="Hahn C."/>
            <person name="Garcia-Roger E.M."/>
            <person name="Carmona M.J."/>
            <person name="Serra M."/>
            <person name="Gomez A."/>
        </authorList>
    </citation>
    <scope>NUCLEOTIDE SEQUENCE [LARGE SCALE GENOMIC DNA]</scope>
    <source>
        <strain evidence="2">HYR1</strain>
    </source>
</reference>
<dbReference type="AlphaFoldDB" id="A0A3M7RDH2"/>
<feature type="region of interest" description="Disordered" evidence="1">
    <location>
        <begin position="145"/>
        <end position="178"/>
    </location>
</feature>
<feature type="compositionally biased region" description="Basic and acidic residues" evidence="1">
    <location>
        <begin position="224"/>
        <end position="237"/>
    </location>
</feature>